<accession>A0A8H7F6M5</accession>
<feature type="compositionally biased region" description="Basic and acidic residues" evidence="7">
    <location>
        <begin position="905"/>
        <end position="917"/>
    </location>
</feature>
<dbReference type="PANTHER" id="PTHR15598:SF5">
    <property type="entry name" value="ENHANCER OF MRNA-DECAPPING PROTEIN 4"/>
    <property type="match status" value="1"/>
</dbReference>
<feature type="region of interest" description="Disordered" evidence="7">
    <location>
        <begin position="1189"/>
        <end position="1243"/>
    </location>
</feature>
<feature type="compositionally biased region" description="Polar residues" evidence="7">
    <location>
        <begin position="1189"/>
        <end position="1198"/>
    </location>
</feature>
<feature type="compositionally biased region" description="Polar residues" evidence="7">
    <location>
        <begin position="175"/>
        <end position="185"/>
    </location>
</feature>
<keyword evidence="3" id="KW-0963">Cytoplasm</keyword>
<dbReference type="Gene3D" id="2.130.10.10">
    <property type="entry name" value="YVTN repeat-like/Quinoprotein amine dehydrogenase"/>
    <property type="match status" value="1"/>
</dbReference>
<feature type="compositionally biased region" description="Low complexity" evidence="7">
    <location>
        <begin position="378"/>
        <end position="387"/>
    </location>
</feature>
<feature type="compositionally biased region" description="Polar residues" evidence="7">
    <location>
        <begin position="312"/>
        <end position="325"/>
    </location>
</feature>
<keyword evidence="4" id="KW-0853">WD repeat</keyword>
<feature type="region of interest" description="Disordered" evidence="7">
    <location>
        <begin position="1"/>
        <end position="325"/>
    </location>
</feature>
<feature type="region of interest" description="Disordered" evidence="7">
    <location>
        <begin position="1261"/>
        <end position="1288"/>
    </location>
</feature>
<feature type="compositionally biased region" description="Low complexity" evidence="7">
    <location>
        <begin position="226"/>
        <end position="249"/>
    </location>
</feature>
<feature type="compositionally biased region" description="Low complexity" evidence="7">
    <location>
        <begin position="56"/>
        <end position="83"/>
    </location>
</feature>
<feature type="compositionally biased region" description="Low complexity" evidence="7">
    <location>
        <begin position="105"/>
        <end position="125"/>
    </location>
</feature>
<sequence>MDSNRTGNHELFSRGPTPPNQQHALQRFSPPAQLPSNSSPNQIDALFQNIAGPVTQQPSQPPRQQQQQQAPQSQPLQSSIQGSDNVHTVSSAPVTPVMALKDESPAPASSASASERQNALLSLLGGSAGPTRPAAQTSTASLPAQVPTPPESSQRSNASPGHNENQGKILLEQLMSGNHPRSNYAESVRSLPHEPSPPYASSAREGEYRPYEQPTQISPRAMDPKASPQSQQHSSPVAQQQQRAPSPRRSMFEFISPFDHLSNTASSTAGSVNKRSAPPQSSSVSSGTDDSSWTTVPDPKRQSVENLLENISRGQQPQPLVQTSVPAPVSAYESYYGGNDYSQVEQMSGRAPLPPIPANVKPFPRNASPRASPPKPPVQQQSVAQPQRPQPRQPDSFITQGPPPSSGSQPGGRREKESSPGPRGGNRKGPVNQAKSSNKMQSSPSPQPQAILIDVSQSLEEIQAPTESVKSTAIALVKQEPVFLPGTTIGATHWVAYAMTRGRVRVISRARGDRTLLQLPPIFPPTSSVTDMAVYHNRLAGVTSDGGFVVWELPVTIEDDVPGTLLLCVPPTNTQEALRSVKWHPKDSDTLAVASDNKVHVIDLANTHALSKMPLAHSDLHHLGQVFSVPSRITAFDFDVLRRALATISDDSTLTIWNIHDKLPYATHKIRGEDIPSSLTFVEGGLVVGRKNGTIFQLLSINTKTILSTIKFVGSNDEDTDMFGHINYDSRIQTIWIANSRRESMFAFKLALETPYGGEEGVRGFFDQVVEFCGPKATIHFVILTADSDPHGVEAHAACVAAKLVPGELALVAFSVHSGGVDQVLIRREWFENALATAPARFPYHQLDAALPPSQLPQQLPQPIIPEKQAIRQPQPIPSSSQMHPHIPLSNPARPRTPTSDNENEYGHDSRSLDMKGKGSKGRNVGWDSGKEKWDSGKEKWDSGKEKEKAQKANLDSGLDNMLGQVLTREIRKTEENLHARLGRLIGKEMDKQNQRLEDARAHEQAEDFARQEKILKLISTELTRNTTRVVEMAVKNEVQNSVLPSLESITKNEVKAALNDQVGKGLVDKITQVLPTEMEKLLFRPDISNHLAHLLATNLTPVIERHVKDAIAKTFIPVYSQQASSMHQELLRELRGEIHGVKSELTAWQNEAFRSHDAAIRELEHSVKTLSDQVKFLSLNTTGSIHHLAQSSQTHNSPGPLPTAQGAHGQSQLRQQQNIQPTNLPPQNYPHQPYTQPLAPQQQKPVLHNTWYSPTIAAPQASHPATIPQPPPAQSSQERSTPPIKPDEWDEVYLGVLQTQDGVKLQDLLAHTTPDMIMPLNSPCLVSQAVILTLIHRLSAVVGETQPGEEAFKNSLWWLQRAVAVLRPDDKLILDFIPRVVPNVQQLLLTTKQRLGILPGPSTNDTVRNISDIQEVLRRKLSSL</sequence>
<organism evidence="8 9">
    <name type="scientific">Agaricus bisporus var. burnettii</name>
    <dbReference type="NCBI Taxonomy" id="192524"/>
    <lineage>
        <taxon>Eukaryota</taxon>
        <taxon>Fungi</taxon>
        <taxon>Dikarya</taxon>
        <taxon>Basidiomycota</taxon>
        <taxon>Agaricomycotina</taxon>
        <taxon>Agaricomycetes</taxon>
        <taxon>Agaricomycetidae</taxon>
        <taxon>Agaricales</taxon>
        <taxon>Agaricineae</taxon>
        <taxon>Agaricaceae</taxon>
        <taxon>Agaricus</taxon>
    </lineage>
</organism>
<dbReference type="SUPFAM" id="SSF50978">
    <property type="entry name" value="WD40 repeat-like"/>
    <property type="match status" value="1"/>
</dbReference>
<evidence type="ECO:0000256" key="4">
    <source>
        <dbReference type="ARBA" id="ARBA00022574"/>
    </source>
</evidence>
<evidence type="ECO:0000256" key="3">
    <source>
        <dbReference type="ARBA" id="ARBA00022490"/>
    </source>
</evidence>
<dbReference type="InterPro" id="IPR044938">
    <property type="entry name" value="EDC4_C_sf"/>
</dbReference>
<name>A0A8H7F6M5_AGABI</name>
<feature type="compositionally biased region" description="Polar residues" evidence="7">
    <location>
        <begin position="433"/>
        <end position="444"/>
    </location>
</feature>
<evidence type="ECO:0008006" key="10">
    <source>
        <dbReference type="Google" id="ProtNLM"/>
    </source>
</evidence>
<feature type="compositionally biased region" description="Polar residues" evidence="7">
    <location>
        <begin position="84"/>
        <end position="93"/>
    </location>
</feature>
<evidence type="ECO:0000313" key="8">
    <source>
        <dbReference type="EMBL" id="KAF7778862.1"/>
    </source>
</evidence>
<dbReference type="Gene3D" id="1.10.220.100">
    <property type="entry name" value="conserved c-terminal region of ge- 1"/>
    <property type="match status" value="1"/>
</dbReference>
<dbReference type="InterPro" id="IPR001680">
    <property type="entry name" value="WD40_rpt"/>
</dbReference>
<evidence type="ECO:0000313" key="9">
    <source>
        <dbReference type="Proteomes" id="UP000629468"/>
    </source>
</evidence>
<dbReference type="GO" id="GO:0031087">
    <property type="term" value="P:deadenylation-independent decapping of nuclear-transcribed mRNA"/>
    <property type="evidence" value="ECO:0007669"/>
    <property type="project" value="InterPro"/>
</dbReference>
<feature type="compositionally biased region" description="Polar residues" evidence="7">
    <location>
        <begin position="1230"/>
        <end position="1243"/>
    </location>
</feature>
<protein>
    <recommendedName>
        <fullName evidence="10">Enhancer of mRNA-decapping protein 4 WD40 repeat region domain-containing protein</fullName>
    </recommendedName>
</protein>
<proteinExistence type="inferred from homology"/>
<keyword evidence="6" id="KW-0175">Coiled coil</keyword>
<dbReference type="EMBL" id="JABXXO010000004">
    <property type="protein sequence ID" value="KAF7778862.1"/>
    <property type="molecule type" value="Genomic_DNA"/>
</dbReference>
<comment type="caution">
    <text evidence="8">The sequence shown here is derived from an EMBL/GenBank/DDBJ whole genome shotgun (WGS) entry which is preliminary data.</text>
</comment>
<evidence type="ECO:0000256" key="2">
    <source>
        <dbReference type="ARBA" id="ARBA00009639"/>
    </source>
</evidence>
<dbReference type="Proteomes" id="UP000629468">
    <property type="component" value="Unassembled WGS sequence"/>
</dbReference>
<dbReference type="InterPro" id="IPR036322">
    <property type="entry name" value="WD40_repeat_dom_sf"/>
</dbReference>
<dbReference type="GO" id="GO:0000932">
    <property type="term" value="C:P-body"/>
    <property type="evidence" value="ECO:0007669"/>
    <property type="project" value="UniProtKB-SubCell"/>
</dbReference>
<reference evidence="8 9" key="1">
    <citation type="journal article" name="Sci. Rep.">
        <title>Telomere-to-telomere assembled and centromere annotated genomes of the two main subspecies of the button mushroom Agaricus bisporus reveal especially polymorphic chromosome ends.</title>
        <authorList>
            <person name="Sonnenberg A.S.M."/>
            <person name="Sedaghat-Telgerd N."/>
            <person name="Lavrijssen B."/>
            <person name="Ohm R.A."/>
            <person name="Hendrickx P.M."/>
            <person name="Scholtmeijer K."/>
            <person name="Baars J.J.P."/>
            <person name="van Peer A."/>
        </authorList>
    </citation>
    <scope>NUCLEOTIDE SEQUENCE [LARGE SCALE GENOMIC DNA]</scope>
    <source>
        <strain evidence="8 9">H119_p4</strain>
    </source>
</reference>
<keyword evidence="5" id="KW-0677">Repeat</keyword>
<dbReference type="SMART" id="SM00320">
    <property type="entry name" value="WD40"/>
    <property type="match status" value="3"/>
</dbReference>
<evidence type="ECO:0000256" key="7">
    <source>
        <dbReference type="SAM" id="MobiDB-lite"/>
    </source>
</evidence>
<dbReference type="InterPro" id="IPR045152">
    <property type="entry name" value="EDC4-like"/>
</dbReference>
<feature type="compositionally biased region" description="Low complexity" evidence="7">
    <location>
        <begin position="281"/>
        <end position="296"/>
    </location>
</feature>
<dbReference type="InterPro" id="IPR015943">
    <property type="entry name" value="WD40/YVTN_repeat-like_dom_sf"/>
</dbReference>
<feature type="compositionally biased region" description="Polar residues" evidence="7">
    <location>
        <begin position="151"/>
        <end position="166"/>
    </location>
</feature>
<feature type="region of interest" description="Disordered" evidence="7">
    <location>
        <begin position="343"/>
        <end position="447"/>
    </location>
</feature>
<dbReference type="PANTHER" id="PTHR15598">
    <property type="entry name" value="ENHANCER OF MRNA-DECAPPING PROTEIN 4"/>
    <property type="match status" value="1"/>
</dbReference>
<evidence type="ECO:0000256" key="1">
    <source>
        <dbReference type="ARBA" id="ARBA00004201"/>
    </source>
</evidence>
<feature type="compositionally biased region" description="Basic and acidic residues" evidence="7">
    <location>
        <begin position="929"/>
        <end position="951"/>
    </location>
</feature>
<comment type="subcellular location">
    <subcellularLocation>
        <location evidence="1">Cytoplasm</location>
        <location evidence="1">P-body</location>
    </subcellularLocation>
</comment>
<evidence type="ECO:0000256" key="5">
    <source>
        <dbReference type="ARBA" id="ARBA00022737"/>
    </source>
</evidence>
<gene>
    <name evidence="8" type="ORF">Agabi119p4_3207</name>
</gene>
<evidence type="ECO:0000256" key="6">
    <source>
        <dbReference type="SAM" id="Coils"/>
    </source>
</evidence>
<feature type="compositionally biased region" description="Polar residues" evidence="7">
    <location>
        <begin position="1209"/>
        <end position="1223"/>
    </location>
</feature>
<feature type="region of interest" description="Disordered" evidence="7">
    <location>
        <begin position="874"/>
        <end position="952"/>
    </location>
</feature>
<feature type="coiled-coil region" evidence="6">
    <location>
        <begin position="1132"/>
        <end position="1181"/>
    </location>
</feature>
<feature type="compositionally biased region" description="Polar residues" evidence="7">
    <location>
        <begin position="261"/>
        <end position="280"/>
    </location>
</feature>
<comment type="similarity">
    <text evidence="2">Belongs to the WD repeat EDC4 family.</text>
</comment>